<proteinExistence type="predicted"/>
<comment type="caution">
    <text evidence="1">The sequence shown here is derived from an EMBL/GenBank/DDBJ whole genome shotgun (WGS) entry which is preliminary data.</text>
</comment>
<sequence>VWCYLDSQNIQVSCNNSRQREQTYTQTCYDATDNCNNQSHCQSCSLHARLYTCSSTIPGVDSKHIINLKKFRRVKHWCPGWESNVQTEIHYGFTKVRLKYMVYKSETEIHGLREICSNISFHAFILYVCISIAQV</sequence>
<accession>A0A8S4PUU3</accession>
<organism evidence="1 2">
    <name type="scientific">Owenia fusiformis</name>
    <name type="common">Polychaete worm</name>
    <dbReference type="NCBI Taxonomy" id="6347"/>
    <lineage>
        <taxon>Eukaryota</taxon>
        <taxon>Metazoa</taxon>
        <taxon>Spiralia</taxon>
        <taxon>Lophotrochozoa</taxon>
        <taxon>Annelida</taxon>
        <taxon>Polychaeta</taxon>
        <taxon>Sedentaria</taxon>
        <taxon>Canalipalpata</taxon>
        <taxon>Sabellida</taxon>
        <taxon>Oweniida</taxon>
        <taxon>Oweniidae</taxon>
        <taxon>Owenia</taxon>
    </lineage>
</organism>
<dbReference type="AlphaFoldDB" id="A0A8S4PUU3"/>
<dbReference type="EMBL" id="CAIIXF020000010">
    <property type="protein sequence ID" value="CAH1797862.1"/>
    <property type="molecule type" value="Genomic_DNA"/>
</dbReference>
<keyword evidence="2" id="KW-1185">Reference proteome</keyword>
<evidence type="ECO:0000313" key="2">
    <source>
        <dbReference type="Proteomes" id="UP000749559"/>
    </source>
</evidence>
<gene>
    <name evidence="1" type="ORF">OFUS_LOCUS22077</name>
</gene>
<protein>
    <submittedName>
        <fullName evidence="1">Uncharacterized protein</fullName>
    </submittedName>
</protein>
<feature type="non-terminal residue" evidence="1">
    <location>
        <position position="135"/>
    </location>
</feature>
<name>A0A8S4PUU3_OWEFU</name>
<reference evidence="1" key="1">
    <citation type="submission" date="2022-03" db="EMBL/GenBank/DDBJ databases">
        <authorList>
            <person name="Martin C."/>
        </authorList>
    </citation>
    <scope>NUCLEOTIDE SEQUENCE</scope>
</reference>
<evidence type="ECO:0000313" key="1">
    <source>
        <dbReference type="EMBL" id="CAH1797862.1"/>
    </source>
</evidence>
<feature type="non-terminal residue" evidence="1">
    <location>
        <position position="1"/>
    </location>
</feature>
<dbReference type="Proteomes" id="UP000749559">
    <property type="component" value="Unassembled WGS sequence"/>
</dbReference>